<organism evidence="1 2">
    <name type="scientific">Aureibacillus halotolerans</name>
    <dbReference type="NCBI Taxonomy" id="1508390"/>
    <lineage>
        <taxon>Bacteria</taxon>
        <taxon>Bacillati</taxon>
        <taxon>Bacillota</taxon>
        <taxon>Bacilli</taxon>
        <taxon>Bacillales</taxon>
        <taxon>Bacillaceae</taxon>
        <taxon>Aureibacillus</taxon>
    </lineage>
</organism>
<name>A0A4R6U0E4_9BACI</name>
<sequence length="61" mass="7048">MKGLLAKQLENAYRSEEKSLHELQLSELEGTESGLDALHVYERFVAEVTEDKKGEPYFFWG</sequence>
<reference evidence="1 2" key="1">
    <citation type="submission" date="2019-03" db="EMBL/GenBank/DDBJ databases">
        <title>Genomic Encyclopedia of Type Strains, Phase IV (KMG-IV): sequencing the most valuable type-strain genomes for metagenomic binning, comparative biology and taxonomic classification.</title>
        <authorList>
            <person name="Goeker M."/>
        </authorList>
    </citation>
    <scope>NUCLEOTIDE SEQUENCE [LARGE SCALE GENOMIC DNA]</scope>
    <source>
        <strain evidence="1 2">DSM 28697</strain>
    </source>
</reference>
<evidence type="ECO:0000313" key="2">
    <source>
        <dbReference type="Proteomes" id="UP000295632"/>
    </source>
</evidence>
<proteinExistence type="predicted"/>
<comment type="caution">
    <text evidence="1">The sequence shown here is derived from an EMBL/GenBank/DDBJ whole genome shotgun (WGS) entry which is preliminary data.</text>
</comment>
<dbReference type="EMBL" id="SNYJ01000012">
    <property type="protein sequence ID" value="TDQ37745.1"/>
    <property type="molecule type" value="Genomic_DNA"/>
</dbReference>
<dbReference type="RefSeq" id="WP_133581204.1">
    <property type="nucleotide sequence ID" value="NZ_SNYJ01000012.1"/>
</dbReference>
<accession>A0A4R6U0E4</accession>
<protein>
    <submittedName>
        <fullName evidence="1">Uncharacterized protein</fullName>
    </submittedName>
</protein>
<keyword evidence="2" id="KW-1185">Reference proteome</keyword>
<dbReference type="Proteomes" id="UP000295632">
    <property type="component" value="Unassembled WGS sequence"/>
</dbReference>
<evidence type="ECO:0000313" key="1">
    <source>
        <dbReference type="EMBL" id="TDQ37745.1"/>
    </source>
</evidence>
<dbReference type="AlphaFoldDB" id="A0A4R6U0E4"/>
<gene>
    <name evidence="1" type="ORF">EV213_112105</name>
</gene>